<name>A0A318U8A2_9SPHI</name>
<dbReference type="PROSITE" id="PS51257">
    <property type="entry name" value="PROKAR_LIPOPROTEIN"/>
    <property type="match status" value="1"/>
</dbReference>
<dbReference type="OrthoDB" id="1032410at2"/>
<evidence type="ECO:0008006" key="3">
    <source>
        <dbReference type="Google" id="ProtNLM"/>
    </source>
</evidence>
<protein>
    <recommendedName>
        <fullName evidence="3">Lipoprotein</fullName>
    </recommendedName>
</protein>
<dbReference type="RefSeq" id="WP_110833912.1">
    <property type="nucleotide sequence ID" value="NZ_QKLU01000008.1"/>
</dbReference>
<accession>A0A318U8A2</accession>
<dbReference type="Proteomes" id="UP000248198">
    <property type="component" value="Unassembled WGS sequence"/>
</dbReference>
<reference evidence="1 2" key="1">
    <citation type="submission" date="2018-06" db="EMBL/GenBank/DDBJ databases">
        <title>Genomic Encyclopedia of Archaeal and Bacterial Type Strains, Phase II (KMG-II): from individual species to whole genera.</title>
        <authorList>
            <person name="Goeker M."/>
        </authorList>
    </citation>
    <scope>NUCLEOTIDE SEQUENCE [LARGE SCALE GENOMIC DNA]</scope>
    <source>
        <strain evidence="1 2">DSM 27372</strain>
    </source>
</reference>
<gene>
    <name evidence="1" type="ORF">B0O44_108121</name>
</gene>
<evidence type="ECO:0000313" key="1">
    <source>
        <dbReference type="EMBL" id="PYF70695.1"/>
    </source>
</evidence>
<sequence length="279" mass="31243">MNNAKNIRNGLMLLLGLAFSSCSIGGLDLQKDYKYEKKELDPRLYKSARQYLEDRGTSPLKAGDTVFKYMKLGLDYAGIDLGEYEKSGRTFIFLHNDAIRVLDDKTKIPKSGMWFDIPVIMKDVNGQPIKDVDGIKYKTRPATKWSDYSKETVKNYFLYLIIQGEYGFDNAVTTNTTMQTLLPPNRVAAKDESLLSYIVTKAQPKPGSMAASRAILWDAVGSPGFDPEGKINMKITYTDGTPLVINDLVPDRSAGQIATNGPVHVFGATVWPFRYSYFD</sequence>
<organism evidence="1 2">
    <name type="scientific">Pedobacter nutrimenti</name>
    <dbReference type="NCBI Taxonomy" id="1241337"/>
    <lineage>
        <taxon>Bacteria</taxon>
        <taxon>Pseudomonadati</taxon>
        <taxon>Bacteroidota</taxon>
        <taxon>Sphingobacteriia</taxon>
        <taxon>Sphingobacteriales</taxon>
        <taxon>Sphingobacteriaceae</taxon>
        <taxon>Pedobacter</taxon>
    </lineage>
</organism>
<evidence type="ECO:0000313" key="2">
    <source>
        <dbReference type="Proteomes" id="UP000248198"/>
    </source>
</evidence>
<dbReference type="AlphaFoldDB" id="A0A318U8A2"/>
<proteinExistence type="predicted"/>
<keyword evidence="2" id="KW-1185">Reference proteome</keyword>
<dbReference type="EMBL" id="QKLU01000008">
    <property type="protein sequence ID" value="PYF70695.1"/>
    <property type="molecule type" value="Genomic_DNA"/>
</dbReference>
<comment type="caution">
    <text evidence="1">The sequence shown here is derived from an EMBL/GenBank/DDBJ whole genome shotgun (WGS) entry which is preliminary data.</text>
</comment>